<evidence type="ECO:0000256" key="5">
    <source>
        <dbReference type="SAM" id="Phobius"/>
    </source>
</evidence>
<dbReference type="AlphaFoldDB" id="A0A2R8B2P4"/>
<feature type="transmembrane region" description="Helical" evidence="5">
    <location>
        <begin position="84"/>
        <end position="103"/>
    </location>
</feature>
<feature type="transmembrane region" description="Helical" evidence="5">
    <location>
        <begin position="115"/>
        <end position="133"/>
    </location>
</feature>
<feature type="transmembrane region" description="Helical" evidence="5">
    <location>
        <begin position="139"/>
        <end position="160"/>
    </location>
</feature>
<keyword evidence="4 5" id="KW-0472">Membrane</keyword>
<dbReference type="SUPFAM" id="SSF144091">
    <property type="entry name" value="Rhomboid-like"/>
    <property type="match status" value="1"/>
</dbReference>
<dbReference type="PANTHER" id="PTHR43066">
    <property type="entry name" value="RHOMBOID-RELATED PROTEIN"/>
    <property type="match status" value="1"/>
</dbReference>
<gene>
    <name evidence="7" type="ORF">DEA8626_00413</name>
</gene>
<reference evidence="7 8" key="1">
    <citation type="submission" date="2018-03" db="EMBL/GenBank/DDBJ databases">
        <authorList>
            <person name="Keele B.F."/>
        </authorList>
    </citation>
    <scope>NUCLEOTIDE SEQUENCE [LARGE SCALE GENOMIC DNA]</scope>
    <source>
        <strain evidence="7 8">CECT 8626</strain>
    </source>
</reference>
<evidence type="ECO:0000259" key="6">
    <source>
        <dbReference type="Pfam" id="PF01694"/>
    </source>
</evidence>
<feature type="transmembrane region" description="Helical" evidence="5">
    <location>
        <begin position="172"/>
        <end position="194"/>
    </location>
</feature>
<evidence type="ECO:0000256" key="2">
    <source>
        <dbReference type="ARBA" id="ARBA00022692"/>
    </source>
</evidence>
<keyword evidence="8" id="KW-1185">Reference proteome</keyword>
<keyword evidence="3 5" id="KW-1133">Transmembrane helix</keyword>
<evidence type="ECO:0000313" key="8">
    <source>
        <dbReference type="Proteomes" id="UP000244924"/>
    </source>
</evidence>
<accession>A0A2R8B2P4</accession>
<dbReference type="Proteomes" id="UP000244924">
    <property type="component" value="Unassembled WGS sequence"/>
</dbReference>
<dbReference type="Pfam" id="PF01694">
    <property type="entry name" value="Rhomboid"/>
    <property type="match status" value="1"/>
</dbReference>
<keyword evidence="2 5" id="KW-0812">Transmembrane</keyword>
<feature type="transmembrane region" description="Helical" evidence="5">
    <location>
        <begin position="16"/>
        <end position="39"/>
    </location>
</feature>
<dbReference type="Gene3D" id="1.20.1540.10">
    <property type="entry name" value="Rhomboid-like"/>
    <property type="match status" value="1"/>
</dbReference>
<comment type="subcellular location">
    <subcellularLocation>
        <location evidence="1">Membrane</location>
        <topology evidence="1">Multi-pass membrane protein</topology>
    </subcellularLocation>
</comment>
<feature type="domain" description="Peptidase S54 rhomboid" evidence="6">
    <location>
        <begin position="75"/>
        <end position="214"/>
    </location>
</feature>
<evidence type="ECO:0000256" key="1">
    <source>
        <dbReference type="ARBA" id="ARBA00004141"/>
    </source>
</evidence>
<dbReference type="InterPro" id="IPR035952">
    <property type="entry name" value="Rhomboid-like_sf"/>
</dbReference>
<evidence type="ECO:0000256" key="3">
    <source>
        <dbReference type="ARBA" id="ARBA00022989"/>
    </source>
</evidence>
<proteinExistence type="predicted"/>
<sequence length="228" mass="24392">MRDGYDETPMNPLPPIVWLLVLPIVAMEIVLSAGAYGIAGGPDAIGWRSDALQRFALSPEMLDQMLAGGRVDPDYLMRFVTYPFVHGNFTHALFATVFILALGKFVGEVFRGWSVFAVFLGAVIAGGIAYSLVPGLRVALYGGYPGAYGLIGAFTFILWARLGAERANRAQAFTLIGFLLGIQLVFGALLGGAPDWIADLAGFVTGFVLSFVVGPGGPAHLLRVIRQR</sequence>
<dbReference type="RefSeq" id="WP_108851390.1">
    <property type="nucleotide sequence ID" value="NZ_OMOQ01000001.1"/>
</dbReference>
<evidence type="ECO:0000313" key="7">
    <source>
        <dbReference type="EMBL" id="SPH16899.1"/>
    </source>
</evidence>
<dbReference type="EMBL" id="OMOQ01000001">
    <property type="protein sequence ID" value="SPH16899.1"/>
    <property type="molecule type" value="Genomic_DNA"/>
</dbReference>
<evidence type="ECO:0000256" key="4">
    <source>
        <dbReference type="ARBA" id="ARBA00023136"/>
    </source>
</evidence>
<dbReference type="OrthoDB" id="7836448at2"/>
<dbReference type="GO" id="GO:0016020">
    <property type="term" value="C:membrane"/>
    <property type="evidence" value="ECO:0007669"/>
    <property type="project" value="UniProtKB-SubCell"/>
</dbReference>
<feature type="transmembrane region" description="Helical" evidence="5">
    <location>
        <begin position="200"/>
        <end position="222"/>
    </location>
</feature>
<name>A0A2R8B2P4_9RHOB</name>
<dbReference type="InterPro" id="IPR022764">
    <property type="entry name" value="Peptidase_S54_rhomboid_dom"/>
</dbReference>
<dbReference type="GO" id="GO:0004252">
    <property type="term" value="F:serine-type endopeptidase activity"/>
    <property type="evidence" value="ECO:0007669"/>
    <property type="project" value="InterPro"/>
</dbReference>
<protein>
    <recommendedName>
        <fullName evidence="6">Peptidase S54 rhomboid domain-containing protein</fullName>
    </recommendedName>
</protein>
<organism evidence="7 8">
    <name type="scientific">Albidovulum aquaemixtae</name>
    <dbReference type="NCBI Taxonomy" id="1542388"/>
    <lineage>
        <taxon>Bacteria</taxon>
        <taxon>Pseudomonadati</taxon>
        <taxon>Pseudomonadota</taxon>
        <taxon>Alphaproteobacteria</taxon>
        <taxon>Rhodobacterales</taxon>
        <taxon>Paracoccaceae</taxon>
        <taxon>Albidovulum</taxon>
    </lineage>
</organism>